<comment type="caution">
    <text evidence="1">The sequence shown here is derived from an EMBL/GenBank/DDBJ whole genome shotgun (WGS) entry which is preliminary data.</text>
</comment>
<evidence type="ECO:0000313" key="1">
    <source>
        <dbReference type="EMBL" id="GAA4447091.1"/>
    </source>
</evidence>
<sequence>MDNEPEPLDDAGTLVDALLSEPEVLPRYDRDSLMESCREPELSSTLGSLLESLSDLLVDRDTEADSECDSESLVSDPLRLLADTSQLCDGELSERESESLFDSLCETLETEPIDSLADDSPPDDSLVDFDVELLSDSVLPELLE</sequence>
<keyword evidence="2" id="KW-1185">Reference proteome</keyword>
<reference evidence="2" key="1">
    <citation type="journal article" date="2019" name="Int. J. Syst. Evol. Microbiol.">
        <title>The Global Catalogue of Microorganisms (GCM) 10K type strain sequencing project: providing services to taxonomists for standard genome sequencing and annotation.</title>
        <authorList>
            <consortium name="The Broad Institute Genomics Platform"/>
            <consortium name="The Broad Institute Genome Sequencing Center for Infectious Disease"/>
            <person name="Wu L."/>
            <person name="Ma J."/>
        </authorList>
    </citation>
    <scope>NUCLEOTIDE SEQUENCE [LARGE SCALE GENOMIC DNA]</scope>
    <source>
        <strain evidence="2">JCM 17759</strain>
    </source>
</reference>
<accession>A0ABP8MCG6</accession>
<evidence type="ECO:0000313" key="2">
    <source>
        <dbReference type="Proteomes" id="UP001500840"/>
    </source>
</evidence>
<gene>
    <name evidence="1" type="ORF">GCM10023156_08710</name>
</gene>
<name>A0ABP8MCG6_9BACT</name>
<dbReference type="EMBL" id="BAABGA010000010">
    <property type="protein sequence ID" value="GAA4447091.1"/>
    <property type="molecule type" value="Genomic_DNA"/>
</dbReference>
<dbReference type="RefSeq" id="WP_345319749.1">
    <property type="nucleotide sequence ID" value="NZ_BAABGA010000010.1"/>
</dbReference>
<dbReference type="Proteomes" id="UP001500840">
    <property type="component" value="Unassembled WGS sequence"/>
</dbReference>
<protein>
    <submittedName>
        <fullName evidence="1">Uncharacterized protein</fullName>
    </submittedName>
</protein>
<proteinExistence type="predicted"/>
<organism evidence="1 2">
    <name type="scientific">Novipirellula rosea</name>
    <dbReference type="NCBI Taxonomy" id="1031540"/>
    <lineage>
        <taxon>Bacteria</taxon>
        <taxon>Pseudomonadati</taxon>
        <taxon>Planctomycetota</taxon>
        <taxon>Planctomycetia</taxon>
        <taxon>Pirellulales</taxon>
        <taxon>Pirellulaceae</taxon>
        <taxon>Novipirellula</taxon>
    </lineage>
</organism>